<keyword evidence="2" id="KW-1185">Reference proteome</keyword>
<sequence>MFRLPPEWYGKNGVRSTELSSYAVPCSIEPTRSTYGTGEENMLIIHSIQRVRDSSSIACTTP</sequence>
<dbReference type="Proteomes" id="UP000188318">
    <property type="component" value="Unassembled WGS sequence"/>
</dbReference>
<dbReference type="EMBL" id="KV907493">
    <property type="protein sequence ID" value="OOG00810.1"/>
    <property type="molecule type" value="Genomic_DNA"/>
</dbReference>
<accession>A0A1R3S217</accession>
<organism evidence="1 2">
    <name type="scientific">Aspergillus carbonarius (strain ITEM 5010)</name>
    <dbReference type="NCBI Taxonomy" id="602072"/>
    <lineage>
        <taxon>Eukaryota</taxon>
        <taxon>Fungi</taxon>
        <taxon>Dikarya</taxon>
        <taxon>Ascomycota</taxon>
        <taxon>Pezizomycotina</taxon>
        <taxon>Eurotiomycetes</taxon>
        <taxon>Eurotiomycetidae</taxon>
        <taxon>Eurotiales</taxon>
        <taxon>Aspergillaceae</taxon>
        <taxon>Aspergillus</taxon>
        <taxon>Aspergillus subgen. Circumdati</taxon>
    </lineage>
</organism>
<evidence type="ECO:0000313" key="2">
    <source>
        <dbReference type="Proteomes" id="UP000188318"/>
    </source>
</evidence>
<proteinExistence type="predicted"/>
<protein>
    <submittedName>
        <fullName evidence="1">Uncharacterized protein</fullName>
    </submittedName>
</protein>
<name>A0A1R3S217_ASPC5</name>
<reference evidence="2" key="1">
    <citation type="journal article" date="2017" name="Genome Biol.">
        <title>Comparative genomics reveals high biological diversity and specific adaptations in the industrially and medically important fungal genus Aspergillus.</title>
        <authorList>
            <person name="de Vries R.P."/>
            <person name="Riley R."/>
            <person name="Wiebenga A."/>
            <person name="Aguilar-Osorio G."/>
            <person name="Amillis S."/>
            <person name="Uchima C.A."/>
            <person name="Anderluh G."/>
            <person name="Asadollahi M."/>
            <person name="Askin M."/>
            <person name="Barry K."/>
            <person name="Battaglia E."/>
            <person name="Bayram O."/>
            <person name="Benocci T."/>
            <person name="Braus-Stromeyer S.A."/>
            <person name="Caldana C."/>
            <person name="Canovas D."/>
            <person name="Cerqueira G.C."/>
            <person name="Chen F."/>
            <person name="Chen W."/>
            <person name="Choi C."/>
            <person name="Clum A."/>
            <person name="Dos Santos R.A."/>
            <person name="Damasio A.R."/>
            <person name="Diallinas G."/>
            <person name="Emri T."/>
            <person name="Fekete E."/>
            <person name="Flipphi M."/>
            <person name="Freyberg S."/>
            <person name="Gallo A."/>
            <person name="Gournas C."/>
            <person name="Habgood R."/>
            <person name="Hainaut M."/>
            <person name="Harispe M.L."/>
            <person name="Henrissat B."/>
            <person name="Hilden K.S."/>
            <person name="Hope R."/>
            <person name="Hossain A."/>
            <person name="Karabika E."/>
            <person name="Karaffa L."/>
            <person name="Karanyi Z."/>
            <person name="Krasevec N."/>
            <person name="Kuo A."/>
            <person name="Kusch H."/>
            <person name="LaButti K."/>
            <person name="Lagendijk E.L."/>
            <person name="Lapidus A."/>
            <person name="Levasseur A."/>
            <person name="Lindquist E."/>
            <person name="Lipzen A."/>
            <person name="Logrieco A.F."/>
            <person name="MacCabe A."/>
            <person name="Maekelae M.R."/>
            <person name="Malavazi I."/>
            <person name="Melin P."/>
            <person name="Meyer V."/>
            <person name="Mielnichuk N."/>
            <person name="Miskei M."/>
            <person name="Molnar A.P."/>
            <person name="Mule G."/>
            <person name="Ngan C.Y."/>
            <person name="Orejas M."/>
            <person name="Orosz E."/>
            <person name="Ouedraogo J.P."/>
            <person name="Overkamp K.M."/>
            <person name="Park H.-S."/>
            <person name="Perrone G."/>
            <person name="Piumi F."/>
            <person name="Punt P.J."/>
            <person name="Ram A.F."/>
            <person name="Ramon A."/>
            <person name="Rauscher S."/>
            <person name="Record E."/>
            <person name="Riano-Pachon D.M."/>
            <person name="Robert V."/>
            <person name="Roehrig J."/>
            <person name="Ruller R."/>
            <person name="Salamov A."/>
            <person name="Salih N.S."/>
            <person name="Samson R.A."/>
            <person name="Sandor E."/>
            <person name="Sanguinetti M."/>
            <person name="Schuetze T."/>
            <person name="Sepcic K."/>
            <person name="Shelest E."/>
            <person name="Sherlock G."/>
            <person name="Sophianopoulou V."/>
            <person name="Squina F.M."/>
            <person name="Sun H."/>
            <person name="Susca A."/>
            <person name="Todd R.B."/>
            <person name="Tsang A."/>
            <person name="Unkles S.E."/>
            <person name="van de Wiele N."/>
            <person name="van Rossen-Uffink D."/>
            <person name="Oliveira J.V."/>
            <person name="Vesth T.C."/>
            <person name="Visser J."/>
            <person name="Yu J.-H."/>
            <person name="Zhou M."/>
            <person name="Andersen M.R."/>
            <person name="Archer D.B."/>
            <person name="Baker S.E."/>
            <person name="Benoit I."/>
            <person name="Brakhage A.A."/>
            <person name="Braus G.H."/>
            <person name="Fischer R."/>
            <person name="Frisvad J.C."/>
            <person name="Goldman G.H."/>
            <person name="Houbraken J."/>
            <person name="Oakley B."/>
            <person name="Pocsi I."/>
            <person name="Scazzocchio C."/>
            <person name="Seiboth B."/>
            <person name="vanKuyk P.A."/>
            <person name="Wortman J."/>
            <person name="Dyer P.S."/>
            <person name="Grigoriev I.V."/>
        </authorList>
    </citation>
    <scope>NUCLEOTIDE SEQUENCE [LARGE SCALE GENOMIC DNA]</scope>
    <source>
        <strain evidence="2">ITEM 5010</strain>
    </source>
</reference>
<evidence type="ECO:0000313" key="1">
    <source>
        <dbReference type="EMBL" id="OOG00810.1"/>
    </source>
</evidence>
<gene>
    <name evidence="1" type="ORF">ASPCADRAFT_202642</name>
</gene>
<dbReference type="AlphaFoldDB" id="A0A1R3S217"/>
<dbReference type="VEuPathDB" id="FungiDB:ASPCADRAFT_202642"/>